<dbReference type="AlphaFoldDB" id="A0AAP0LI82"/>
<protein>
    <submittedName>
        <fullName evidence="2">Uncharacterized protein</fullName>
    </submittedName>
</protein>
<dbReference type="Proteomes" id="UP001420932">
    <property type="component" value="Unassembled WGS sequence"/>
</dbReference>
<accession>A0AAP0LI82</accession>
<evidence type="ECO:0000313" key="3">
    <source>
        <dbReference type="Proteomes" id="UP001420932"/>
    </source>
</evidence>
<comment type="caution">
    <text evidence="2">The sequence shown here is derived from an EMBL/GenBank/DDBJ whole genome shotgun (WGS) entry which is preliminary data.</text>
</comment>
<feature type="region of interest" description="Disordered" evidence="1">
    <location>
        <begin position="1"/>
        <end position="20"/>
    </location>
</feature>
<gene>
    <name evidence="2" type="ORF">Syun_001639</name>
</gene>
<feature type="compositionally biased region" description="Low complexity" evidence="1">
    <location>
        <begin position="44"/>
        <end position="54"/>
    </location>
</feature>
<keyword evidence="3" id="KW-1185">Reference proteome</keyword>
<evidence type="ECO:0000313" key="2">
    <source>
        <dbReference type="EMBL" id="KAK9169499.1"/>
    </source>
</evidence>
<reference evidence="2 3" key="1">
    <citation type="submission" date="2024-01" db="EMBL/GenBank/DDBJ databases">
        <title>Genome assemblies of Stephania.</title>
        <authorList>
            <person name="Yang L."/>
        </authorList>
    </citation>
    <scope>NUCLEOTIDE SEQUENCE [LARGE SCALE GENOMIC DNA]</scope>
    <source>
        <strain evidence="2">YNDBR</strain>
        <tissue evidence="2">Leaf</tissue>
    </source>
</reference>
<organism evidence="2 3">
    <name type="scientific">Stephania yunnanensis</name>
    <dbReference type="NCBI Taxonomy" id="152371"/>
    <lineage>
        <taxon>Eukaryota</taxon>
        <taxon>Viridiplantae</taxon>
        <taxon>Streptophyta</taxon>
        <taxon>Embryophyta</taxon>
        <taxon>Tracheophyta</taxon>
        <taxon>Spermatophyta</taxon>
        <taxon>Magnoliopsida</taxon>
        <taxon>Ranunculales</taxon>
        <taxon>Menispermaceae</taxon>
        <taxon>Menispermoideae</taxon>
        <taxon>Cissampelideae</taxon>
        <taxon>Stephania</taxon>
    </lineage>
</organism>
<feature type="region of interest" description="Disordered" evidence="1">
    <location>
        <begin position="32"/>
        <end position="56"/>
    </location>
</feature>
<name>A0AAP0LI82_9MAGN</name>
<evidence type="ECO:0000256" key="1">
    <source>
        <dbReference type="SAM" id="MobiDB-lite"/>
    </source>
</evidence>
<proteinExistence type="predicted"/>
<dbReference type="EMBL" id="JBBNAF010000001">
    <property type="protein sequence ID" value="KAK9169499.1"/>
    <property type="molecule type" value="Genomic_DNA"/>
</dbReference>
<sequence length="148" mass="16509">MGEDVVAQEDALEEVENIDSSSDIDYEAECTNKMPPATEDVEITSTTSWSRTTTPYGNGDPFKKKKKVSRCCFLICRLCPSRVEADKAVSACHNKRTLPGPQADPNQWNSAYYGYNQGYEAYGYAPPPQDPNMYAYGAYVGYGNYQQL</sequence>